<evidence type="ECO:0000256" key="3">
    <source>
        <dbReference type="ARBA" id="ARBA00022517"/>
    </source>
</evidence>
<sequence>MPESSTTAVDDDDLLLAIAFVKKKNDYKQAQNNLFEKLIYCVQLTTNILSGAVALYIEILSVHTPNFRRLHPKVEMDSSVLPCGEDIAEWSGKSSVFIDKRAGEQNDELGEFDKAILRSQHERQLKLNKKSKYNLSDGEEDEFDCQNGLQGRDDF</sequence>
<comment type="function">
    <text evidence="6">Involved in nucleolar processing of pre-18S ribosomal RNA. Has a role in the nuclear export of 40S pre-ribosomal subunit to the cytoplasm.</text>
</comment>
<evidence type="ECO:0000256" key="1">
    <source>
        <dbReference type="ARBA" id="ARBA00004604"/>
    </source>
</evidence>
<feature type="region of interest" description="Disordered" evidence="7">
    <location>
        <begin position="136"/>
        <end position="155"/>
    </location>
</feature>
<keyword evidence="4" id="KW-0698">rRNA processing</keyword>
<name>A0A834H3R2_RHOSS</name>
<evidence type="ECO:0000256" key="7">
    <source>
        <dbReference type="SAM" id="MobiDB-lite"/>
    </source>
</evidence>
<dbReference type="PANTHER" id="PTHR23183">
    <property type="entry name" value="NOP14"/>
    <property type="match status" value="1"/>
</dbReference>
<accession>A0A834H3R2</accession>
<dbReference type="AlphaFoldDB" id="A0A834H3R2"/>
<dbReference type="GO" id="GO:0030692">
    <property type="term" value="C:Noc4p-Nop14p complex"/>
    <property type="evidence" value="ECO:0007669"/>
    <property type="project" value="TreeGrafter"/>
</dbReference>
<keyword evidence="9" id="KW-1185">Reference proteome</keyword>
<keyword evidence="5" id="KW-0539">Nucleus</keyword>
<evidence type="ECO:0000256" key="2">
    <source>
        <dbReference type="ARBA" id="ARBA00007466"/>
    </source>
</evidence>
<dbReference type="Pfam" id="PF04147">
    <property type="entry name" value="Nop14"/>
    <property type="match status" value="1"/>
</dbReference>
<keyword evidence="3" id="KW-0690">Ribosome biogenesis</keyword>
<dbReference type="GO" id="GO:0032040">
    <property type="term" value="C:small-subunit processome"/>
    <property type="evidence" value="ECO:0007669"/>
    <property type="project" value="InterPro"/>
</dbReference>
<dbReference type="Proteomes" id="UP000626092">
    <property type="component" value="Unassembled WGS sequence"/>
</dbReference>
<comment type="similarity">
    <text evidence="2">Belongs to the NOP14 family.</text>
</comment>
<gene>
    <name evidence="8" type="ORF">RHSIM_Rhsim04G0143200</name>
</gene>
<protein>
    <submittedName>
        <fullName evidence="8">Uncharacterized protein</fullName>
    </submittedName>
</protein>
<dbReference type="EMBL" id="WJXA01000004">
    <property type="protein sequence ID" value="KAF7144935.1"/>
    <property type="molecule type" value="Genomic_DNA"/>
</dbReference>
<comment type="caution">
    <text evidence="8">The sequence shown here is derived from an EMBL/GenBank/DDBJ whole genome shotgun (WGS) entry which is preliminary data.</text>
</comment>
<comment type="subcellular location">
    <subcellularLocation>
        <location evidence="1">Nucleus</location>
        <location evidence="1">Nucleolus</location>
    </subcellularLocation>
</comment>
<organism evidence="8 9">
    <name type="scientific">Rhododendron simsii</name>
    <name type="common">Sims's rhododendron</name>
    <dbReference type="NCBI Taxonomy" id="118357"/>
    <lineage>
        <taxon>Eukaryota</taxon>
        <taxon>Viridiplantae</taxon>
        <taxon>Streptophyta</taxon>
        <taxon>Embryophyta</taxon>
        <taxon>Tracheophyta</taxon>
        <taxon>Spermatophyta</taxon>
        <taxon>Magnoliopsida</taxon>
        <taxon>eudicotyledons</taxon>
        <taxon>Gunneridae</taxon>
        <taxon>Pentapetalae</taxon>
        <taxon>asterids</taxon>
        <taxon>Ericales</taxon>
        <taxon>Ericaceae</taxon>
        <taxon>Ericoideae</taxon>
        <taxon>Rhodoreae</taxon>
        <taxon>Rhododendron</taxon>
    </lineage>
</organism>
<dbReference type="PANTHER" id="PTHR23183:SF0">
    <property type="entry name" value="NUCLEOLAR PROTEIN 14"/>
    <property type="match status" value="1"/>
</dbReference>
<evidence type="ECO:0000313" key="9">
    <source>
        <dbReference type="Proteomes" id="UP000626092"/>
    </source>
</evidence>
<dbReference type="OrthoDB" id="1938482at2759"/>
<dbReference type="GO" id="GO:0030490">
    <property type="term" value="P:maturation of SSU-rRNA"/>
    <property type="evidence" value="ECO:0007669"/>
    <property type="project" value="TreeGrafter"/>
</dbReference>
<reference evidence="8" key="1">
    <citation type="submission" date="2019-11" db="EMBL/GenBank/DDBJ databases">
        <authorList>
            <person name="Liu Y."/>
            <person name="Hou J."/>
            <person name="Li T.-Q."/>
            <person name="Guan C.-H."/>
            <person name="Wu X."/>
            <person name="Wu H.-Z."/>
            <person name="Ling F."/>
            <person name="Zhang R."/>
            <person name="Shi X.-G."/>
            <person name="Ren J.-P."/>
            <person name="Chen E.-F."/>
            <person name="Sun J.-M."/>
        </authorList>
    </citation>
    <scope>NUCLEOTIDE SEQUENCE</scope>
    <source>
        <strain evidence="8">Adult_tree_wgs_1</strain>
        <tissue evidence="8">Leaves</tissue>
    </source>
</reference>
<dbReference type="InterPro" id="IPR007276">
    <property type="entry name" value="Nop14"/>
</dbReference>
<evidence type="ECO:0000313" key="8">
    <source>
        <dbReference type="EMBL" id="KAF7144935.1"/>
    </source>
</evidence>
<evidence type="ECO:0000256" key="6">
    <source>
        <dbReference type="ARBA" id="ARBA00024695"/>
    </source>
</evidence>
<evidence type="ECO:0000256" key="5">
    <source>
        <dbReference type="ARBA" id="ARBA00023242"/>
    </source>
</evidence>
<evidence type="ECO:0000256" key="4">
    <source>
        <dbReference type="ARBA" id="ARBA00022552"/>
    </source>
</evidence>
<proteinExistence type="inferred from homology"/>